<proteinExistence type="inferred from homology"/>
<keyword evidence="5 11" id="KW-0812">Transmembrane</keyword>
<evidence type="ECO:0000256" key="1">
    <source>
        <dbReference type="ARBA" id="ARBA00004304"/>
    </source>
</evidence>
<keyword evidence="6 11" id="KW-0375">Hydrogen ion transport</keyword>
<dbReference type="AlphaFoldDB" id="A0A3G2WKJ4"/>
<geneLocation type="mitochondrion" evidence="13"/>
<comment type="subcellular location">
    <subcellularLocation>
        <location evidence="1 11">Mitochondrion membrane</location>
        <topology evidence="1 11">Single-pass membrane protein</topology>
    </subcellularLocation>
</comment>
<keyword evidence="10 12" id="KW-0472">Membrane</keyword>
<organism evidence="13">
    <name type="scientific">Ophionotus victoriae</name>
    <dbReference type="NCBI Taxonomy" id="667017"/>
    <lineage>
        <taxon>Eukaryota</taxon>
        <taxon>Metazoa</taxon>
        <taxon>Echinodermata</taxon>
        <taxon>Eleutherozoa</taxon>
        <taxon>Asterozoa</taxon>
        <taxon>Ophiuroidea</taxon>
        <taxon>Myophiuroidea</taxon>
        <taxon>Metophiurida</taxon>
        <taxon>Ophintegrida</taxon>
        <taxon>Amphilepidida</taxon>
        <taxon>Ophiurina</taxon>
        <taxon>Chilophiurina</taxon>
        <taxon>Ophiuridae</taxon>
        <taxon>Ophiurinae</taxon>
        <taxon>Ophionotus</taxon>
    </lineage>
</organism>
<dbReference type="GO" id="GO:0015986">
    <property type="term" value="P:proton motive force-driven ATP synthesis"/>
    <property type="evidence" value="ECO:0007669"/>
    <property type="project" value="InterPro"/>
</dbReference>
<dbReference type="RefSeq" id="YP_009545860.1">
    <property type="nucleotide sequence ID" value="NC_040149.1"/>
</dbReference>
<reference evidence="13" key="1">
    <citation type="journal article" date="2018" name="Mol. Phylogenet. Evol.">
        <title>Conservation of mitochondrial genome arrangements in brittle stars (Echinodermata, Ophiuroidea).</title>
        <authorList>
            <person name="Galaska M.P."/>
            <person name="Li Y."/>
            <person name="Kocot K.M."/>
            <person name="Mahon A.R."/>
            <person name="Halanych K.M."/>
        </authorList>
    </citation>
    <scope>NUCLEOTIDE SEQUENCE</scope>
    <source>
        <strain evidence="13">Op362.1C.08</strain>
    </source>
</reference>
<evidence type="ECO:0000256" key="6">
    <source>
        <dbReference type="ARBA" id="ARBA00022781"/>
    </source>
</evidence>
<keyword evidence="3 11" id="KW-0813">Transport</keyword>
<keyword evidence="4 11" id="KW-0138">CF(0)</keyword>
<dbReference type="InterPro" id="IPR001421">
    <property type="entry name" value="ATP8_metazoa"/>
</dbReference>
<evidence type="ECO:0000256" key="2">
    <source>
        <dbReference type="ARBA" id="ARBA00008892"/>
    </source>
</evidence>
<dbReference type="GO" id="GO:0045259">
    <property type="term" value="C:proton-transporting ATP synthase complex"/>
    <property type="evidence" value="ECO:0007669"/>
    <property type="project" value="UniProtKB-KW"/>
</dbReference>
<evidence type="ECO:0000256" key="12">
    <source>
        <dbReference type="SAM" id="Phobius"/>
    </source>
</evidence>
<evidence type="ECO:0000256" key="4">
    <source>
        <dbReference type="ARBA" id="ARBA00022547"/>
    </source>
</evidence>
<evidence type="ECO:0000256" key="7">
    <source>
        <dbReference type="ARBA" id="ARBA00022989"/>
    </source>
</evidence>
<sequence>MPQLDFTIWFINLLTCWLMFSLVFVAVQNIVNHTAVNKSNQDNFTTNNNLWPWH</sequence>
<dbReference type="GeneID" id="38572530"/>
<evidence type="ECO:0000256" key="8">
    <source>
        <dbReference type="ARBA" id="ARBA00023065"/>
    </source>
</evidence>
<keyword evidence="9 11" id="KW-0496">Mitochondrion</keyword>
<dbReference type="GO" id="GO:0015078">
    <property type="term" value="F:proton transmembrane transporter activity"/>
    <property type="evidence" value="ECO:0007669"/>
    <property type="project" value="InterPro"/>
</dbReference>
<evidence type="ECO:0000256" key="3">
    <source>
        <dbReference type="ARBA" id="ARBA00022448"/>
    </source>
</evidence>
<accession>A0A3G2WKJ4</accession>
<comment type="similarity">
    <text evidence="2 11">Belongs to the ATPase protein 8 family.</text>
</comment>
<name>A0A3G2WKJ4_9ECHI</name>
<gene>
    <name evidence="13" type="primary">atp8</name>
</gene>
<evidence type="ECO:0000256" key="11">
    <source>
        <dbReference type="RuleBase" id="RU003661"/>
    </source>
</evidence>
<dbReference type="EMBL" id="MH671881">
    <property type="protein sequence ID" value="AYO99652.1"/>
    <property type="molecule type" value="Genomic_DNA"/>
</dbReference>
<evidence type="ECO:0000256" key="9">
    <source>
        <dbReference type="ARBA" id="ARBA00023128"/>
    </source>
</evidence>
<evidence type="ECO:0000256" key="10">
    <source>
        <dbReference type="ARBA" id="ARBA00023136"/>
    </source>
</evidence>
<dbReference type="Pfam" id="PF00895">
    <property type="entry name" value="ATP-synt_8"/>
    <property type="match status" value="1"/>
</dbReference>
<keyword evidence="7 12" id="KW-1133">Transmembrane helix</keyword>
<evidence type="ECO:0000313" key="13">
    <source>
        <dbReference type="EMBL" id="AYO99652.1"/>
    </source>
</evidence>
<feature type="transmembrane region" description="Helical" evidence="12">
    <location>
        <begin position="6"/>
        <end position="27"/>
    </location>
</feature>
<dbReference type="GO" id="GO:0031966">
    <property type="term" value="C:mitochondrial membrane"/>
    <property type="evidence" value="ECO:0007669"/>
    <property type="project" value="UniProtKB-SubCell"/>
</dbReference>
<protein>
    <recommendedName>
        <fullName evidence="11">ATP synthase complex subunit 8</fullName>
    </recommendedName>
</protein>
<evidence type="ECO:0000256" key="5">
    <source>
        <dbReference type="ARBA" id="ARBA00022692"/>
    </source>
</evidence>
<keyword evidence="8 11" id="KW-0406">Ion transport</keyword>